<dbReference type="PROSITE" id="PS50961">
    <property type="entry name" value="HTH_LA"/>
    <property type="match status" value="1"/>
</dbReference>
<feature type="region of interest" description="Disordered" evidence="4">
    <location>
        <begin position="455"/>
        <end position="502"/>
    </location>
</feature>
<dbReference type="InterPro" id="IPR036390">
    <property type="entry name" value="WH_DNA-bd_sf"/>
</dbReference>
<organism evidence="6 7">
    <name type="scientific">Takifugu rubripes</name>
    <name type="common">Japanese pufferfish</name>
    <name type="synonym">Fugu rubripes</name>
    <dbReference type="NCBI Taxonomy" id="31033"/>
    <lineage>
        <taxon>Eukaryota</taxon>
        <taxon>Metazoa</taxon>
        <taxon>Chordata</taxon>
        <taxon>Craniata</taxon>
        <taxon>Vertebrata</taxon>
        <taxon>Euteleostomi</taxon>
        <taxon>Actinopterygii</taxon>
        <taxon>Neopterygii</taxon>
        <taxon>Teleostei</taxon>
        <taxon>Neoteleostei</taxon>
        <taxon>Acanthomorphata</taxon>
        <taxon>Eupercaria</taxon>
        <taxon>Tetraodontiformes</taxon>
        <taxon>Tetradontoidea</taxon>
        <taxon>Tetraodontidae</taxon>
        <taxon>Takifugu</taxon>
    </lineage>
</organism>
<reference evidence="6 7" key="1">
    <citation type="journal article" date="2011" name="Genome Biol. Evol.">
        <title>Integration of the genetic map and genome assembly of fugu facilitates insights into distinct features of genome evolution in teleosts and mammals.</title>
        <authorList>
            <person name="Kai W."/>
            <person name="Kikuchi K."/>
            <person name="Tohari S."/>
            <person name="Chew A.K."/>
            <person name="Tay A."/>
            <person name="Fujiwara A."/>
            <person name="Hosoya S."/>
            <person name="Suetake H."/>
            <person name="Naruse K."/>
            <person name="Brenner S."/>
            <person name="Suzuki Y."/>
            <person name="Venkatesh B."/>
        </authorList>
    </citation>
    <scope>NUCLEOTIDE SEQUENCE [LARGE SCALE GENOMIC DNA]</scope>
</reference>
<proteinExistence type="predicted"/>
<dbReference type="GO" id="GO:0010494">
    <property type="term" value="C:cytoplasmic stress granule"/>
    <property type="evidence" value="ECO:0007669"/>
    <property type="project" value="TreeGrafter"/>
</dbReference>
<name>A0A674PS04_TAKRU</name>
<evidence type="ECO:0000256" key="2">
    <source>
        <dbReference type="ARBA" id="ARBA00022884"/>
    </source>
</evidence>
<dbReference type="SUPFAM" id="SSF46785">
    <property type="entry name" value="Winged helix' DNA-binding domain"/>
    <property type="match status" value="1"/>
</dbReference>
<keyword evidence="2 3" id="KW-0694">RNA-binding</keyword>
<gene>
    <name evidence="6" type="primary">larp4ab</name>
</gene>
<feature type="compositionally biased region" description="Basic and acidic residues" evidence="4">
    <location>
        <begin position="676"/>
        <end position="700"/>
    </location>
</feature>
<dbReference type="GeneTree" id="ENSGT00940000154409"/>
<dbReference type="Gene3D" id="1.10.10.10">
    <property type="entry name" value="Winged helix-like DNA-binding domain superfamily/Winged helix DNA-binding domain"/>
    <property type="match status" value="1"/>
</dbReference>
<dbReference type="InterPro" id="IPR036388">
    <property type="entry name" value="WH-like_DNA-bd_sf"/>
</dbReference>
<reference evidence="6" key="2">
    <citation type="submission" date="2025-08" db="UniProtKB">
        <authorList>
            <consortium name="Ensembl"/>
        </authorList>
    </citation>
    <scope>IDENTIFICATION</scope>
</reference>
<feature type="region of interest" description="Disordered" evidence="4">
    <location>
        <begin position="566"/>
        <end position="755"/>
    </location>
</feature>
<dbReference type="Pfam" id="PF26088">
    <property type="entry name" value="RRM_LARP4"/>
    <property type="match status" value="1"/>
</dbReference>
<protein>
    <submittedName>
        <fullName evidence="6">La-related protein 4</fullName>
    </submittedName>
</protein>
<dbReference type="InterPro" id="IPR058699">
    <property type="entry name" value="RRM_LARP4/4B"/>
</dbReference>
<feature type="compositionally biased region" description="Low complexity" evidence="4">
    <location>
        <begin position="566"/>
        <end position="580"/>
    </location>
</feature>
<accession>A0A674PS04</accession>
<dbReference type="InterPro" id="IPR006630">
    <property type="entry name" value="La_HTH"/>
</dbReference>
<dbReference type="Ensembl" id="ENSTRUT00000061357.1">
    <property type="protein sequence ID" value="ENSTRUP00000088324.1"/>
    <property type="gene ID" value="ENSTRUG00000007206.3"/>
</dbReference>
<feature type="compositionally biased region" description="Polar residues" evidence="4">
    <location>
        <begin position="455"/>
        <end position="469"/>
    </location>
</feature>
<dbReference type="GO" id="GO:0045727">
    <property type="term" value="P:positive regulation of translation"/>
    <property type="evidence" value="ECO:0007669"/>
    <property type="project" value="TreeGrafter"/>
</dbReference>
<dbReference type="GO" id="GO:0003730">
    <property type="term" value="F:mRNA 3'-UTR binding"/>
    <property type="evidence" value="ECO:0007669"/>
    <property type="project" value="TreeGrafter"/>
</dbReference>
<dbReference type="Pfam" id="PF05383">
    <property type="entry name" value="La"/>
    <property type="match status" value="1"/>
</dbReference>
<dbReference type="InterPro" id="IPR045180">
    <property type="entry name" value="La_dom_prot"/>
</dbReference>
<dbReference type="PANTHER" id="PTHR22792:SF48">
    <property type="entry name" value="LA-RELATED PROTEIN 4"/>
    <property type="match status" value="1"/>
</dbReference>
<evidence type="ECO:0000256" key="1">
    <source>
        <dbReference type="ARBA" id="ARBA00022553"/>
    </source>
</evidence>
<feature type="compositionally biased region" description="Low complexity" evidence="4">
    <location>
        <begin position="596"/>
        <end position="633"/>
    </location>
</feature>
<dbReference type="CDD" id="cd08035">
    <property type="entry name" value="LARP_4"/>
    <property type="match status" value="1"/>
</dbReference>
<dbReference type="Proteomes" id="UP000005226">
    <property type="component" value="Chromosome 19"/>
</dbReference>
<evidence type="ECO:0000256" key="4">
    <source>
        <dbReference type="SAM" id="MobiDB-lite"/>
    </source>
</evidence>
<feature type="domain" description="HTH La-type RNA-binding" evidence="5">
    <location>
        <begin position="139"/>
        <end position="228"/>
    </location>
</feature>
<sequence length="755" mass="83109">MLSPKCTADLSSTTITILDNLTLHILKFMQVTTKGTGLNPNAKVWQEIPSHQDDVPEWTEDTTWLLTYPPTAMISEGNVDVPSVDGKGFDAEYPESAVDYTSVPTEDIVNGIDHPDVSYLGFEPQFESAVHGNISKDTPMSEESLRESLKKQLEFCFSRENLSKDLYLISQMDSDHFVPVWAVACMEDIKALTTDMDLILDVLRASPMVQVDETGEKVRPNHSRCIIILREVPETTPVEEVEALFKSENCPKVLSTEFAHNSNWYITFQSDMDAQKAFKYLREEVKVFQGRPIMARIKAINTFFGKNGYSSVDSSVYTPHVQPQTQYGSPVYMQQVYSPQQQYPVYPVVSPSWSPSIMPYFETPLAPFPNGGFISGYSSPGNYKGNTTLHREQGHDIFPNVSWNRNHIKGHSKPEEVPPPLVLGSLVEGLSSPLSPQHLQMPGKPTGITNNTLTFTGLKDTSPNGNLSRTGWAKRSSHKSLRRRREEEQTMKASCVANDPPSPKFDLEASSFPPLPGCVDCIQGETTQEMRLSDVVRGLKVPNKFNEAPKTSEGGVKPGFVAPEAQAAPVASSASSVSLPRMAEESKCLNPQSVETSSTPTDSSPTGSSPAESQTTSSTSSLSPEELSSNTTTDLGSRKLSYAEVCQRMAKDSPPAQTPSPSLPAASPVQPLQELKVNKVEELRPISKCKTDKPQKDRNGRPFRQPLQSFRGANAQGKFGGAGLKVQEQQRRKYSSQQGSRRSGKEQNIPPSSPK</sequence>
<evidence type="ECO:0000313" key="6">
    <source>
        <dbReference type="Ensembl" id="ENSTRUP00000088324.1"/>
    </source>
</evidence>
<keyword evidence="7" id="KW-1185">Reference proteome</keyword>
<evidence type="ECO:0000313" key="7">
    <source>
        <dbReference type="Proteomes" id="UP000005226"/>
    </source>
</evidence>
<dbReference type="OMA" id="ACPTVTK"/>
<dbReference type="PANTHER" id="PTHR22792">
    <property type="entry name" value="LUPUS LA PROTEIN-RELATED"/>
    <property type="match status" value="1"/>
</dbReference>
<dbReference type="GO" id="GO:0005829">
    <property type="term" value="C:cytosol"/>
    <property type="evidence" value="ECO:0007669"/>
    <property type="project" value="TreeGrafter"/>
</dbReference>
<dbReference type="SMART" id="SM00715">
    <property type="entry name" value="LA"/>
    <property type="match status" value="1"/>
</dbReference>
<dbReference type="InParanoid" id="A0A674PS04"/>
<keyword evidence="1" id="KW-0597">Phosphoprotein</keyword>
<evidence type="ECO:0000256" key="3">
    <source>
        <dbReference type="PROSITE-ProRule" id="PRU00332"/>
    </source>
</evidence>
<dbReference type="AlphaFoldDB" id="A0A674PS04"/>
<evidence type="ECO:0000259" key="5">
    <source>
        <dbReference type="PROSITE" id="PS50961"/>
    </source>
</evidence>
<reference evidence="6" key="3">
    <citation type="submission" date="2025-09" db="UniProtKB">
        <authorList>
            <consortium name="Ensembl"/>
        </authorList>
    </citation>
    <scope>IDENTIFICATION</scope>
</reference>